<reference evidence="1" key="1">
    <citation type="submission" date="2020-09" db="EMBL/GenBank/DDBJ databases">
        <title>Genome-Enabled Discovery of Anthraquinone Biosynthesis in Senna tora.</title>
        <authorList>
            <person name="Kang S.-H."/>
            <person name="Pandey R.P."/>
            <person name="Lee C.-M."/>
            <person name="Sim J.-S."/>
            <person name="Jeong J.-T."/>
            <person name="Choi B.-S."/>
            <person name="Jung M."/>
            <person name="Ginzburg D."/>
            <person name="Zhao K."/>
            <person name="Won S.Y."/>
            <person name="Oh T.-J."/>
            <person name="Yu Y."/>
            <person name="Kim N.-H."/>
            <person name="Lee O.R."/>
            <person name="Lee T.-H."/>
            <person name="Bashyal P."/>
            <person name="Kim T.-S."/>
            <person name="Lee W.-H."/>
            <person name="Kawkins C."/>
            <person name="Kim C.-K."/>
            <person name="Kim J.S."/>
            <person name="Ahn B.O."/>
            <person name="Rhee S.Y."/>
            <person name="Sohng J.K."/>
        </authorList>
    </citation>
    <scope>NUCLEOTIDE SEQUENCE</scope>
    <source>
        <tissue evidence="1">Leaf</tissue>
    </source>
</reference>
<name>A0A835CHB4_9FABA</name>
<keyword evidence="2" id="KW-1185">Reference proteome</keyword>
<proteinExistence type="predicted"/>
<sequence length="73" mass="8433">MHESDSFSHSNIDRRPKPFIQRAQRQWQAALRTTASGVDIPQHDLLLRSISTETRAISGFAWLLSFVRTLRIL</sequence>
<gene>
    <name evidence="1" type="ORF">G2W53_004502</name>
</gene>
<dbReference type="AlphaFoldDB" id="A0A835CHB4"/>
<evidence type="ECO:0000313" key="2">
    <source>
        <dbReference type="Proteomes" id="UP000634136"/>
    </source>
</evidence>
<dbReference type="Proteomes" id="UP000634136">
    <property type="component" value="Unassembled WGS sequence"/>
</dbReference>
<evidence type="ECO:0000313" key="1">
    <source>
        <dbReference type="EMBL" id="KAF7842204.1"/>
    </source>
</evidence>
<dbReference type="EMBL" id="JAAIUW010000002">
    <property type="protein sequence ID" value="KAF7842204.1"/>
    <property type="molecule type" value="Genomic_DNA"/>
</dbReference>
<protein>
    <submittedName>
        <fullName evidence="1">Uncharacterized protein</fullName>
    </submittedName>
</protein>
<comment type="caution">
    <text evidence="1">The sequence shown here is derived from an EMBL/GenBank/DDBJ whole genome shotgun (WGS) entry which is preliminary data.</text>
</comment>
<accession>A0A835CHB4</accession>
<organism evidence="1 2">
    <name type="scientific">Senna tora</name>
    <dbReference type="NCBI Taxonomy" id="362788"/>
    <lineage>
        <taxon>Eukaryota</taxon>
        <taxon>Viridiplantae</taxon>
        <taxon>Streptophyta</taxon>
        <taxon>Embryophyta</taxon>
        <taxon>Tracheophyta</taxon>
        <taxon>Spermatophyta</taxon>
        <taxon>Magnoliopsida</taxon>
        <taxon>eudicotyledons</taxon>
        <taxon>Gunneridae</taxon>
        <taxon>Pentapetalae</taxon>
        <taxon>rosids</taxon>
        <taxon>fabids</taxon>
        <taxon>Fabales</taxon>
        <taxon>Fabaceae</taxon>
        <taxon>Caesalpinioideae</taxon>
        <taxon>Cassia clade</taxon>
        <taxon>Senna</taxon>
    </lineage>
</organism>